<dbReference type="Pfam" id="PF00931">
    <property type="entry name" value="NB-ARC"/>
    <property type="match status" value="1"/>
</dbReference>
<dbReference type="InterPro" id="IPR036388">
    <property type="entry name" value="WH-like_DNA-bd_sf"/>
</dbReference>
<dbReference type="Gene3D" id="3.40.50.300">
    <property type="entry name" value="P-loop containing nucleotide triphosphate hydrolases"/>
    <property type="match status" value="1"/>
</dbReference>
<dbReference type="SUPFAM" id="SSF52540">
    <property type="entry name" value="P-loop containing nucleoside triphosphate hydrolases"/>
    <property type="match status" value="1"/>
</dbReference>
<dbReference type="GO" id="GO:0009626">
    <property type="term" value="P:plant-type hypersensitive response"/>
    <property type="evidence" value="ECO:0007669"/>
    <property type="project" value="UniProtKB-ARBA"/>
</dbReference>
<reference evidence="11 12" key="1">
    <citation type="submission" date="2024-02" db="EMBL/GenBank/DDBJ databases">
        <title>High-quality chromosome-scale genome assembly of Pensacola bahiagrass (Paspalum notatum Flugge var. saurae).</title>
        <authorList>
            <person name="Vega J.M."/>
            <person name="Podio M."/>
            <person name="Orjuela J."/>
            <person name="Siena L.A."/>
            <person name="Pessino S.C."/>
            <person name="Combes M.C."/>
            <person name="Mariac C."/>
            <person name="Albertini E."/>
            <person name="Pupilli F."/>
            <person name="Ortiz J.P.A."/>
            <person name="Leblanc O."/>
        </authorList>
    </citation>
    <scope>NUCLEOTIDE SEQUENCE [LARGE SCALE GENOMIC DNA]</scope>
    <source>
        <strain evidence="11">R1</strain>
        <tissue evidence="11">Leaf</tissue>
    </source>
</reference>
<dbReference type="Gene3D" id="1.20.5.4130">
    <property type="match status" value="1"/>
</dbReference>
<dbReference type="Proteomes" id="UP001341281">
    <property type="component" value="Chromosome 01"/>
</dbReference>
<keyword evidence="6" id="KW-0175">Coiled coil</keyword>
<dbReference type="PROSITE" id="PS51450">
    <property type="entry name" value="LRR"/>
    <property type="match status" value="1"/>
</dbReference>
<evidence type="ECO:0000256" key="1">
    <source>
        <dbReference type="ARBA" id="ARBA00008894"/>
    </source>
</evidence>
<comment type="similarity">
    <text evidence="1">Belongs to the disease resistance NB-LRR family.</text>
</comment>
<gene>
    <name evidence="11" type="ORF">U9M48_004282</name>
</gene>
<dbReference type="FunFam" id="3.40.50.300:FF:001091">
    <property type="entry name" value="Probable disease resistance protein At1g61300"/>
    <property type="match status" value="1"/>
</dbReference>
<evidence type="ECO:0000313" key="12">
    <source>
        <dbReference type="Proteomes" id="UP001341281"/>
    </source>
</evidence>
<dbReference type="PANTHER" id="PTHR23155:SF912">
    <property type="entry name" value="NB-ARC DOMAIN CONTAINING PROTEIN, EXPRESSED"/>
    <property type="match status" value="1"/>
</dbReference>
<keyword evidence="2" id="KW-0433">Leucine-rich repeat</keyword>
<dbReference type="GO" id="GO:0042742">
    <property type="term" value="P:defense response to bacterium"/>
    <property type="evidence" value="ECO:0007669"/>
    <property type="project" value="UniProtKB-ARBA"/>
</dbReference>
<dbReference type="GO" id="GO:0002758">
    <property type="term" value="P:innate immune response-activating signaling pathway"/>
    <property type="evidence" value="ECO:0007669"/>
    <property type="project" value="UniProtKB-ARBA"/>
</dbReference>
<dbReference type="AlphaFoldDB" id="A0AAQ3SEP7"/>
<proteinExistence type="inferred from homology"/>
<evidence type="ECO:0000256" key="3">
    <source>
        <dbReference type="ARBA" id="ARBA00022737"/>
    </source>
</evidence>
<keyword evidence="4" id="KW-0547">Nucleotide-binding</keyword>
<dbReference type="CDD" id="cd14798">
    <property type="entry name" value="RX-CC_like"/>
    <property type="match status" value="1"/>
</dbReference>
<dbReference type="Pfam" id="PF18052">
    <property type="entry name" value="Rx_N"/>
    <property type="match status" value="1"/>
</dbReference>
<accession>A0AAQ3SEP7</accession>
<organism evidence="11 12">
    <name type="scientific">Paspalum notatum var. saurae</name>
    <dbReference type="NCBI Taxonomy" id="547442"/>
    <lineage>
        <taxon>Eukaryota</taxon>
        <taxon>Viridiplantae</taxon>
        <taxon>Streptophyta</taxon>
        <taxon>Embryophyta</taxon>
        <taxon>Tracheophyta</taxon>
        <taxon>Spermatophyta</taxon>
        <taxon>Magnoliopsida</taxon>
        <taxon>Liliopsida</taxon>
        <taxon>Poales</taxon>
        <taxon>Poaceae</taxon>
        <taxon>PACMAD clade</taxon>
        <taxon>Panicoideae</taxon>
        <taxon>Andropogonodae</taxon>
        <taxon>Paspaleae</taxon>
        <taxon>Paspalinae</taxon>
        <taxon>Paspalum</taxon>
    </lineage>
</organism>
<sequence>MAGALVSASTGVMESLLCKLSSMLESQYARNKRVEKDVLFLRNELNSMNAVMQKHAISEEPDLQVKVWMKEVRELAYDIEDVIDAFMAQAEEKSDQSTGIKGLVVNSIRKLRELVSRSTVAEEIEELKNQVVEMSHRRKRYKLGESTSKATIASLDPRLPVLYADVRRLVGIDGPRNKIIKLLTEDDDDGGFGRQLKLVSIVGFGGLGKTTLANQVYLKIKGQFDCKTFVFVSQRPNIKKILLDLLSGLGGAGNMWDDEQQLINRIREFLHDKRYLIIIDDIWSISAWEILKCVFPENSTGSRIMTTTRIFDIATACCRTFNGHIYSIEPLSDMDSRKLFFRRIFHTQDSCPSHLEDLSVAILRKCGGLPLAILHIASLLATKSDTKDEWELVLNSIGSALENSPTLQGMKKILMLSFSDLPPHLKTCLLYISIYPEDYMINPRTLIRKWIAEGFIAEERGKRLDQVAQSYIDDLTNRSMLIPMDTSYEGLILQVHDMVLSIIRCLSAEENFVTIVGAQQSSPLPKKIRRMSLQFNDLEDAVVGTTIASQNYIRSLTVFGFTKQVPSFSNYKALRVLDLGPCDFLENHHIECVGSMLQLRYLVLHSNFITELPEEIGNLQYLELLNVKFCSLQRLPETVVQLRKLICLYVSKVKLPDWIGNMQLLEELSHIFVSNSSVRFVEELGSLRKLRHLTITVEEPSEMEDHGRGYREALLSSIYQLVRRNLESLSLDYRGHENFILDSSMGSCFILQRLGKLIIMKPLSRIPKWMSNLVNLTRLELYISRMEESDIEILKCISTLLFLRLVFTGHAPNGRIVIDNQGFQFLNEFYLLCFIPGMWPVFAHGAMPKLQRYHITFKLVEQQSNSDDFKFGVKHLASLQHVRVVIVPTGATNVDLSSAETAIRNETSIHPNQPTLQIDTWQ</sequence>
<feature type="domain" description="NB-ARC" evidence="7">
    <location>
        <begin position="177"/>
        <end position="348"/>
    </location>
</feature>
<feature type="domain" description="Disease resistance R13L4/SHOC-2-like LRR" evidence="10">
    <location>
        <begin position="553"/>
        <end position="916"/>
    </location>
</feature>
<dbReference type="InterPro" id="IPR041118">
    <property type="entry name" value="Rx_N"/>
</dbReference>
<dbReference type="InterPro" id="IPR002182">
    <property type="entry name" value="NB-ARC"/>
</dbReference>
<evidence type="ECO:0000259" key="8">
    <source>
        <dbReference type="Pfam" id="PF18052"/>
    </source>
</evidence>
<dbReference type="PRINTS" id="PR00364">
    <property type="entry name" value="DISEASERSIST"/>
</dbReference>
<evidence type="ECO:0000313" key="11">
    <source>
        <dbReference type="EMBL" id="WVZ53318.1"/>
    </source>
</evidence>
<evidence type="ECO:0000256" key="6">
    <source>
        <dbReference type="ARBA" id="ARBA00023054"/>
    </source>
</evidence>
<dbReference type="PANTHER" id="PTHR23155">
    <property type="entry name" value="DISEASE RESISTANCE PROTEIN RP"/>
    <property type="match status" value="1"/>
</dbReference>
<dbReference type="InterPro" id="IPR032675">
    <property type="entry name" value="LRR_dom_sf"/>
</dbReference>
<name>A0AAQ3SEP7_PASNO</name>
<dbReference type="Gene3D" id="3.80.10.10">
    <property type="entry name" value="Ribonuclease Inhibitor"/>
    <property type="match status" value="1"/>
</dbReference>
<dbReference type="Pfam" id="PF23598">
    <property type="entry name" value="LRR_14"/>
    <property type="match status" value="1"/>
</dbReference>
<dbReference type="InterPro" id="IPR055414">
    <property type="entry name" value="LRR_R13L4/SHOC2-like"/>
</dbReference>
<feature type="domain" description="Disease resistance protein winged helix" evidence="9">
    <location>
        <begin position="434"/>
        <end position="502"/>
    </location>
</feature>
<dbReference type="GO" id="GO:0043531">
    <property type="term" value="F:ADP binding"/>
    <property type="evidence" value="ECO:0007669"/>
    <property type="project" value="InterPro"/>
</dbReference>
<evidence type="ECO:0000259" key="9">
    <source>
        <dbReference type="Pfam" id="PF23559"/>
    </source>
</evidence>
<dbReference type="Gene3D" id="1.10.8.430">
    <property type="entry name" value="Helical domain of apoptotic protease-activating factors"/>
    <property type="match status" value="1"/>
</dbReference>
<dbReference type="InterPro" id="IPR038005">
    <property type="entry name" value="RX-like_CC"/>
</dbReference>
<dbReference type="EMBL" id="CP144745">
    <property type="protein sequence ID" value="WVZ53318.1"/>
    <property type="molecule type" value="Genomic_DNA"/>
</dbReference>
<evidence type="ECO:0000256" key="2">
    <source>
        <dbReference type="ARBA" id="ARBA00022614"/>
    </source>
</evidence>
<evidence type="ECO:0000259" key="10">
    <source>
        <dbReference type="Pfam" id="PF23598"/>
    </source>
</evidence>
<dbReference type="InterPro" id="IPR001611">
    <property type="entry name" value="Leu-rich_rpt"/>
</dbReference>
<feature type="domain" description="Disease resistance N-terminal" evidence="8">
    <location>
        <begin position="12"/>
        <end position="97"/>
    </location>
</feature>
<protein>
    <submittedName>
        <fullName evidence="11">Uncharacterized protein</fullName>
    </submittedName>
</protein>
<dbReference type="InterPro" id="IPR042197">
    <property type="entry name" value="Apaf_helical"/>
</dbReference>
<dbReference type="InterPro" id="IPR027417">
    <property type="entry name" value="P-loop_NTPase"/>
</dbReference>
<dbReference type="InterPro" id="IPR058922">
    <property type="entry name" value="WHD_DRP"/>
</dbReference>
<keyword evidence="3" id="KW-0677">Repeat</keyword>
<dbReference type="Pfam" id="PF23559">
    <property type="entry name" value="WHD_DRP"/>
    <property type="match status" value="1"/>
</dbReference>
<keyword evidence="5" id="KW-0611">Plant defense</keyword>
<dbReference type="SUPFAM" id="SSF52058">
    <property type="entry name" value="L domain-like"/>
    <property type="match status" value="1"/>
</dbReference>
<keyword evidence="12" id="KW-1185">Reference proteome</keyword>
<dbReference type="InterPro" id="IPR044974">
    <property type="entry name" value="Disease_R_plants"/>
</dbReference>
<evidence type="ECO:0000256" key="5">
    <source>
        <dbReference type="ARBA" id="ARBA00022821"/>
    </source>
</evidence>
<evidence type="ECO:0000256" key="4">
    <source>
        <dbReference type="ARBA" id="ARBA00022741"/>
    </source>
</evidence>
<dbReference type="Gene3D" id="1.10.10.10">
    <property type="entry name" value="Winged helix-like DNA-binding domain superfamily/Winged helix DNA-binding domain"/>
    <property type="match status" value="1"/>
</dbReference>
<dbReference type="FunFam" id="1.10.10.10:FF:000322">
    <property type="entry name" value="Probable disease resistance protein At1g63360"/>
    <property type="match status" value="1"/>
</dbReference>
<evidence type="ECO:0000259" key="7">
    <source>
        <dbReference type="Pfam" id="PF00931"/>
    </source>
</evidence>